<dbReference type="Gene3D" id="1.10.220.10">
    <property type="entry name" value="Annexin"/>
    <property type="match status" value="1"/>
</dbReference>
<dbReference type="PANTHER" id="PTHR35391">
    <property type="entry name" value="C2H2-TYPE DOMAIN-CONTAINING PROTEIN-RELATED"/>
    <property type="match status" value="1"/>
</dbReference>
<dbReference type="GO" id="GO:0005544">
    <property type="term" value="F:calcium-dependent phospholipid binding"/>
    <property type="evidence" value="ECO:0007669"/>
    <property type="project" value="InterPro"/>
</dbReference>
<dbReference type="GeneID" id="87840278"/>
<dbReference type="PANTHER" id="PTHR35391:SF7">
    <property type="entry name" value="C2H2-TYPE DOMAIN-CONTAINING PROTEIN"/>
    <property type="match status" value="1"/>
</dbReference>
<name>A0AAE0HNA8_9PEZI</name>
<evidence type="ECO:0000313" key="3">
    <source>
        <dbReference type="Proteomes" id="UP001278766"/>
    </source>
</evidence>
<dbReference type="Proteomes" id="UP001278766">
    <property type="component" value="Unassembled WGS sequence"/>
</dbReference>
<gene>
    <name evidence="2" type="ORF">B0H64DRAFT_389280</name>
</gene>
<dbReference type="GO" id="GO:0005509">
    <property type="term" value="F:calcium ion binding"/>
    <property type="evidence" value="ECO:0007669"/>
    <property type="project" value="InterPro"/>
</dbReference>
<feature type="region of interest" description="Disordered" evidence="1">
    <location>
        <begin position="384"/>
        <end position="441"/>
    </location>
</feature>
<protein>
    <recommendedName>
        <fullName evidence="4">C2H2-type domain-containing protein</fullName>
    </recommendedName>
</protein>
<dbReference type="EMBL" id="JAUEPN010000002">
    <property type="protein sequence ID" value="KAK3299685.1"/>
    <property type="molecule type" value="Genomic_DNA"/>
</dbReference>
<feature type="compositionally biased region" description="Basic and acidic residues" evidence="1">
    <location>
        <begin position="103"/>
        <end position="120"/>
    </location>
</feature>
<comment type="caution">
    <text evidence="2">The sequence shown here is derived from an EMBL/GenBank/DDBJ whole genome shotgun (WGS) entry which is preliminary data.</text>
</comment>
<feature type="region of interest" description="Disordered" evidence="1">
    <location>
        <begin position="103"/>
        <end position="131"/>
    </location>
</feature>
<dbReference type="AlphaFoldDB" id="A0AAE0HNA8"/>
<evidence type="ECO:0000256" key="1">
    <source>
        <dbReference type="SAM" id="MobiDB-lite"/>
    </source>
</evidence>
<accession>A0AAE0HNA8</accession>
<organism evidence="2 3">
    <name type="scientific">Chaetomium fimeti</name>
    <dbReference type="NCBI Taxonomy" id="1854472"/>
    <lineage>
        <taxon>Eukaryota</taxon>
        <taxon>Fungi</taxon>
        <taxon>Dikarya</taxon>
        <taxon>Ascomycota</taxon>
        <taxon>Pezizomycotina</taxon>
        <taxon>Sordariomycetes</taxon>
        <taxon>Sordariomycetidae</taxon>
        <taxon>Sordariales</taxon>
        <taxon>Chaetomiaceae</taxon>
        <taxon>Chaetomium</taxon>
    </lineage>
</organism>
<dbReference type="SUPFAM" id="SSF47874">
    <property type="entry name" value="Annexin"/>
    <property type="match status" value="1"/>
</dbReference>
<sequence length="791" mass="90027">MLENVQDIMAQLVKISVAIRGAGLRARFERADDSFSPERHVQLKSHLEFLVLAASLEQDQKQRGNIHLVLSRNITDIAQRLIVANLLRRHRYLYARRRWTKQAAEHETVAEPRRASEHKTPSSQAQTPLASRPALVSGDEVDEPNMQLSAPSVITSTVPTAIQGPIQLPHEGRQLSATAPSSTSSKTVYPKPPKISEGAMFFRCPCCFQTLPVTFAKRSRWRKHLGEDIHPYTCILNECPKPLQLYLTRKEWAQHMREDHEVSKYWLCSACLEPTRFDLESHFDTHLRTQHGDVVEENQIPIFVSMSTYTSPPSLLTCPLCPPRPDDEEVEPDAILEHAAEHVHSFSLQSLPWPIPEEGEREYLGACPDDFLDGVNYFDIASDPASADDSWSSNSQESRDSNELGEASDLVFQDQNPDVPWEPYRGEEDSSQVSSDSPPSKMEDIAVRLATALKDNSRRPDTEPLIDILPGLTHEQIMELRREYKLLVRVGAEQKGVNIAKHIRQRLQPEDENLMKACYATALGRWESEAYWVNIWYHNDKVRHELLIEVLMGRTNNEIRLINDGFRDKKYGDSLTGRVRAELTEAKFKKLKNAVLLVLDGNRMEEISASGRVLEVDHDLVRRDVERLNEILYSNEDKETLILSIVTQRSDRHLREVLKLYTQTFGGVNFAMEAVKKTGDLVGAVLAHILDGVINKPLRDAMLLNHALIAPRRDTLRRVLLISRLVRYHWDSAYMTAVKEAYCKRYEKDLQEEVRDATTGSFGAFCEALCVPRVPDHVARGRSHNQTGESR</sequence>
<feature type="compositionally biased region" description="Low complexity" evidence="1">
    <location>
        <begin position="384"/>
        <end position="396"/>
    </location>
</feature>
<feature type="compositionally biased region" description="Low complexity" evidence="1">
    <location>
        <begin position="431"/>
        <end position="440"/>
    </location>
</feature>
<dbReference type="RefSeq" id="XP_062663199.1">
    <property type="nucleotide sequence ID" value="XM_062803330.1"/>
</dbReference>
<reference evidence="2" key="2">
    <citation type="submission" date="2023-06" db="EMBL/GenBank/DDBJ databases">
        <authorList>
            <consortium name="Lawrence Berkeley National Laboratory"/>
            <person name="Haridas S."/>
            <person name="Hensen N."/>
            <person name="Bonometti L."/>
            <person name="Westerberg I."/>
            <person name="Brannstrom I.O."/>
            <person name="Guillou S."/>
            <person name="Cros-Aarteil S."/>
            <person name="Calhoun S."/>
            <person name="Kuo A."/>
            <person name="Mondo S."/>
            <person name="Pangilinan J."/>
            <person name="Riley R."/>
            <person name="Labutti K."/>
            <person name="Andreopoulos B."/>
            <person name="Lipzen A."/>
            <person name="Chen C."/>
            <person name="Yanf M."/>
            <person name="Daum C."/>
            <person name="Ng V."/>
            <person name="Clum A."/>
            <person name="Steindorff A."/>
            <person name="Ohm R."/>
            <person name="Martin F."/>
            <person name="Silar P."/>
            <person name="Natvig D."/>
            <person name="Lalanne C."/>
            <person name="Gautier V."/>
            <person name="Ament-Velasquez S.L."/>
            <person name="Kruys A."/>
            <person name="Hutchinson M.I."/>
            <person name="Powell A.J."/>
            <person name="Barry K."/>
            <person name="Miller A.N."/>
            <person name="Grigoriev I.V."/>
            <person name="Debuchy R."/>
            <person name="Gladieux P."/>
            <person name="Thoren M.H."/>
            <person name="Johannesson H."/>
        </authorList>
    </citation>
    <scope>NUCLEOTIDE SEQUENCE</scope>
    <source>
        <strain evidence="2">CBS 168.71</strain>
    </source>
</reference>
<evidence type="ECO:0000313" key="2">
    <source>
        <dbReference type="EMBL" id="KAK3299685.1"/>
    </source>
</evidence>
<evidence type="ECO:0008006" key="4">
    <source>
        <dbReference type="Google" id="ProtNLM"/>
    </source>
</evidence>
<reference evidence="2" key="1">
    <citation type="journal article" date="2023" name="Mol. Phylogenet. Evol.">
        <title>Genome-scale phylogeny and comparative genomics of the fungal order Sordariales.</title>
        <authorList>
            <person name="Hensen N."/>
            <person name="Bonometti L."/>
            <person name="Westerberg I."/>
            <person name="Brannstrom I.O."/>
            <person name="Guillou S."/>
            <person name="Cros-Aarteil S."/>
            <person name="Calhoun S."/>
            <person name="Haridas S."/>
            <person name="Kuo A."/>
            <person name="Mondo S."/>
            <person name="Pangilinan J."/>
            <person name="Riley R."/>
            <person name="LaButti K."/>
            <person name="Andreopoulos B."/>
            <person name="Lipzen A."/>
            <person name="Chen C."/>
            <person name="Yan M."/>
            <person name="Daum C."/>
            <person name="Ng V."/>
            <person name="Clum A."/>
            <person name="Steindorff A."/>
            <person name="Ohm R.A."/>
            <person name="Martin F."/>
            <person name="Silar P."/>
            <person name="Natvig D.O."/>
            <person name="Lalanne C."/>
            <person name="Gautier V."/>
            <person name="Ament-Velasquez S.L."/>
            <person name="Kruys A."/>
            <person name="Hutchinson M.I."/>
            <person name="Powell A.J."/>
            <person name="Barry K."/>
            <person name="Miller A.N."/>
            <person name="Grigoriev I.V."/>
            <person name="Debuchy R."/>
            <person name="Gladieux P."/>
            <person name="Hiltunen Thoren M."/>
            <person name="Johannesson H."/>
        </authorList>
    </citation>
    <scope>NUCLEOTIDE SEQUENCE</scope>
    <source>
        <strain evidence="2">CBS 168.71</strain>
    </source>
</reference>
<dbReference type="InterPro" id="IPR037104">
    <property type="entry name" value="Annexin_sf"/>
</dbReference>
<keyword evidence="3" id="KW-1185">Reference proteome</keyword>
<proteinExistence type="predicted"/>